<dbReference type="PANTHER" id="PTHR13989:SF16">
    <property type="entry name" value="REPLICATION PROTEIN A2"/>
    <property type="match status" value="1"/>
</dbReference>
<evidence type="ECO:0000313" key="9">
    <source>
        <dbReference type="Proteomes" id="UP000054498"/>
    </source>
</evidence>
<evidence type="ECO:0000256" key="3">
    <source>
        <dbReference type="ARBA" id="ARBA00023125"/>
    </source>
</evidence>
<comment type="subcellular location">
    <subcellularLocation>
        <location evidence="1">Nucleus</location>
    </subcellularLocation>
</comment>
<keyword evidence="9" id="KW-1185">Reference proteome</keyword>
<dbReference type="Gene3D" id="2.40.50.140">
    <property type="entry name" value="Nucleic acid-binding proteins"/>
    <property type="match status" value="1"/>
</dbReference>
<dbReference type="STRING" id="145388.A0A0D2JIV1"/>
<dbReference type="InterPro" id="IPR012340">
    <property type="entry name" value="NA-bd_OB-fold"/>
</dbReference>
<dbReference type="GO" id="GO:0000781">
    <property type="term" value="C:chromosome, telomeric region"/>
    <property type="evidence" value="ECO:0007669"/>
    <property type="project" value="TreeGrafter"/>
</dbReference>
<name>A0A0D2JIV1_9CHLO</name>
<dbReference type="AlphaFoldDB" id="A0A0D2JIV1"/>
<dbReference type="GO" id="GO:0035861">
    <property type="term" value="C:site of double-strand break"/>
    <property type="evidence" value="ECO:0007669"/>
    <property type="project" value="TreeGrafter"/>
</dbReference>
<sequence length="241" mass="25287">MQAAANSTPDQDLVIDGADLSNVTLVGKVVSCAERAGNIDLQISDGTGVISITYFVDSVDSDPQAVPQKVAELRPGTYVRTYGHMRAFQGSWSISAFAVRVVHDFNEVTYHCLQAIFQHMHLAKGAGTGTGGATQQQQAGINSYSGPAAGGWQQKPQQQQGGGYGGGAPVAGPPGMDPCASAVLQVVSDPNTGDSGVHVNDICGRLGPRGFARPQVEAALTFLQNEAHCYTTCDENHWRAT</sequence>
<evidence type="ECO:0000259" key="7">
    <source>
        <dbReference type="Pfam" id="PF08784"/>
    </source>
</evidence>
<feature type="domain" description="OB" evidence="6">
    <location>
        <begin position="23"/>
        <end position="101"/>
    </location>
</feature>
<dbReference type="InterPro" id="IPR004365">
    <property type="entry name" value="NA-bd_OB_tRNA"/>
</dbReference>
<feature type="domain" description="Replication protein A C-terminal" evidence="7">
    <location>
        <begin position="119"/>
        <end position="236"/>
    </location>
</feature>
<dbReference type="SUPFAM" id="SSF46785">
    <property type="entry name" value="Winged helix' DNA-binding domain"/>
    <property type="match status" value="1"/>
</dbReference>
<feature type="compositionally biased region" description="Low complexity" evidence="5">
    <location>
        <begin position="145"/>
        <end position="159"/>
    </location>
</feature>
<reference evidence="8 9" key="1">
    <citation type="journal article" date="2013" name="BMC Genomics">
        <title>Reconstruction of the lipid metabolism for the microalga Monoraphidium neglectum from its genome sequence reveals characteristics suitable for biofuel production.</title>
        <authorList>
            <person name="Bogen C."/>
            <person name="Al-Dilaimi A."/>
            <person name="Albersmeier A."/>
            <person name="Wichmann J."/>
            <person name="Grundmann M."/>
            <person name="Rupp O."/>
            <person name="Lauersen K.J."/>
            <person name="Blifernez-Klassen O."/>
            <person name="Kalinowski J."/>
            <person name="Goesmann A."/>
            <person name="Mussgnug J.H."/>
            <person name="Kruse O."/>
        </authorList>
    </citation>
    <scope>NUCLEOTIDE SEQUENCE [LARGE SCALE GENOMIC DNA]</scope>
    <source>
        <strain evidence="8 9">SAG 48.87</strain>
    </source>
</reference>
<dbReference type="InterPro" id="IPR014892">
    <property type="entry name" value="RPA_C"/>
</dbReference>
<proteinExistence type="inferred from homology"/>
<feature type="compositionally biased region" description="Gly residues" evidence="5">
    <location>
        <begin position="160"/>
        <end position="169"/>
    </location>
</feature>
<accession>A0A0D2JIV1</accession>
<comment type="similarity">
    <text evidence="2">Belongs to the replication factor A protein 2 family.</text>
</comment>
<dbReference type="CDD" id="cd04478">
    <property type="entry name" value="RPA2_DBD_D"/>
    <property type="match status" value="1"/>
</dbReference>
<dbReference type="Pfam" id="PF01336">
    <property type="entry name" value="tRNA_anti-codon"/>
    <property type="match status" value="1"/>
</dbReference>
<dbReference type="InterPro" id="IPR040260">
    <property type="entry name" value="RFA2-like"/>
</dbReference>
<evidence type="ECO:0000256" key="4">
    <source>
        <dbReference type="ARBA" id="ARBA00023242"/>
    </source>
</evidence>
<dbReference type="EMBL" id="KK101906">
    <property type="protein sequence ID" value="KIY99247.1"/>
    <property type="molecule type" value="Genomic_DNA"/>
</dbReference>
<evidence type="ECO:0000313" key="8">
    <source>
        <dbReference type="EMBL" id="KIY99247.1"/>
    </source>
</evidence>
<dbReference type="RefSeq" id="XP_013898267.1">
    <property type="nucleotide sequence ID" value="XM_014042813.1"/>
</dbReference>
<evidence type="ECO:0000256" key="5">
    <source>
        <dbReference type="SAM" id="MobiDB-lite"/>
    </source>
</evidence>
<dbReference type="InterPro" id="IPR036390">
    <property type="entry name" value="WH_DNA-bd_sf"/>
</dbReference>
<evidence type="ECO:0000259" key="6">
    <source>
        <dbReference type="Pfam" id="PF01336"/>
    </source>
</evidence>
<dbReference type="GO" id="GO:0005662">
    <property type="term" value="C:DNA replication factor A complex"/>
    <property type="evidence" value="ECO:0007669"/>
    <property type="project" value="TreeGrafter"/>
</dbReference>
<dbReference type="GO" id="GO:0000724">
    <property type="term" value="P:double-strand break repair via homologous recombination"/>
    <property type="evidence" value="ECO:0007669"/>
    <property type="project" value="TreeGrafter"/>
</dbReference>
<dbReference type="Proteomes" id="UP000054498">
    <property type="component" value="Unassembled WGS sequence"/>
</dbReference>
<gene>
    <name evidence="8" type="ORF">MNEG_8716</name>
</gene>
<organism evidence="8 9">
    <name type="scientific">Monoraphidium neglectum</name>
    <dbReference type="NCBI Taxonomy" id="145388"/>
    <lineage>
        <taxon>Eukaryota</taxon>
        <taxon>Viridiplantae</taxon>
        <taxon>Chlorophyta</taxon>
        <taxon>core chlorophytes</taxon>
        <taxon>Chlorophyceae</taxon>
        <taxon>CS clade</taxon>
        <taxon>Sphaeropleales</taxon>
        <taxon>Selenastraceae</taxon>
        <taxon>Monoraphidium</taxon>
    </lineage>
</organism>
<dbReference type="GO" id="GO:0006289">
    <property type="term" value="P:nucleotide-excision repair"/>
    <property type="evidence" value="ECO:0007669"/>
    <property type="project" value="TreeGrafter"/>
</dbReference>
<keyword evidence="4" id="KW-0539">Nucleus</keyword>
<dbReference type="KEGG" id="mng:MNEG_8716"/>
<evidence type="ECO:0000256" key="1">
    <source>
        <dbReference type="ARBA" id="ARBA00004123"/>
    </source>
</evidence>
<dbReference type="Pfam" id="PF08784">
    <property type="entry name" value="RPA_C"/>
    <property type="match status" value="1"/>
</dbReference>
<feature type="region of interest" description="Disordered" evidence="5">
    <location>
        <begin position="145"/>
        <end position="171"/>
    </location>
</feature>
<evidence type="ECO:0000256" key="2">
    <source>
        <dbReference type="ARBA" id="ARBA00007815"/>
    </source>
</evidence>
<dbReference type="SUPFAM" id="SSF50249">
    <property type="entry name" value="Nucleic acid-binding proteins"/>
    <property type="match status" value="1"/>
</dbReference>
<dbReference type="GO" id="GO:0003697">
    <property type="term" value="F:single-stranded DNA binding"/>
    <property type="evidence" value="ECO:0007669"/>
    <property type="project" value="TreeGrafter"/>
</dbReference>
<dbReference type="PANTHER" id="PTHR13989">
    <property type="entry name" value="REPLICATION PROTEIN A-RELATED"/>
    <property type="match status" value="1"/>
</dbReference>
<dbReference type="GeneID" id="25741591"/>
<protein>
    <submittedName>
        <fullName evidence="8">Replication factor A2</fullName>
    </submittedName>
</protein>
<dbReference type="InterPro" id="IPR036388">
    <property type="entry name" value="WH-like_DNA-bd_sf"/>
</dbReference>
<keyword evidence="3" id="KW-0238">DNA-binding</keyword>
<dbReference type="GO" id="GO:0006260">
    <property type="term" value="P:DNA replication"/>
    <property type="evidence" value="ECO:0007669"/>
    <property type="project" value="TreeGrafter"/>
</dbReference>
<dbReference type="OrthoDB" id="25571at2759"/>
<dbReference type="Gene3D" id="1.10.10.10">
    <property type="entry name" value="Winged helix-like DNA-binding domain superfamily/Winged helix DNA-binding domain"/>
    <property type="match status" value="1"/>
</dbReference>